<comment type="caution">
    <text evidence="4">The sequence shown here is derived from an EMBL/GenBank/DDBJ whole genome shotgun (WGS) entry which is preliminary data.</text>
</comment>
<dbReference type="SUPFAM" id="SSF53756">
    <property type="entry name" value="UDP-Glycosyltransferase/glycogen phosphorylase"/>
    <property type="match status" value="1"/>
</dbReference>
<dbReference type="AlphaFoldDB" id="A0A837JBJ4"/>
<dbReference type="NCBIfam" id="TIGR03590">
    <property type="entry name" value="PseG"/>
    <property type="match status" value="1"/>
</dbReference>
<feature type="domain" description="Glycosyl transferase family 28 C-terminal" evidence="3">
    <location>
        <begin position="167"/>
        <end position="260"/>
    </location>
</feature>
<dbReference type="Gene3D" id="3.40.50.2000">
    <property type="entry name" value="Glycogen Phosphorylase B"/>
    <property type="match status" value="1"/>
</dbReference>
<evidence type="ECO:0000313" key="4">
    <source>
        <dbReference type="EMBL" id="KLE04300.1"/>
    </source>
</evidence>
<feature type="binding site" evidence="2">
    <location>
        <position position="147"/>
    </location>
    <ligand>
        <name>substrate</name>
    </ligand>
</feature>
<accession>A0A837JBJ4</accession>
<dbReference type="InterPro" id="IPR007235">
    <property type="entry name" value="Glyco_trans_28_C"/>
</dbReference>
<feature type="binding site" evidence="2">
    <location>
        <position position="245"/>
    </location>
    <ligand>
        <name>substrate</name>
    </ligand>
</feature>
<dbReference type="EMBL" id="JAIT01000054">
    <property type="protein sequence ID" value="KLE04300.1"/>
    <property type="molecule type" value="Genomic_DNA"/>
</dbReference>
<organism evidence="4 5">
    <name type="scientific">Aliarcobacter butzleri L352</name>
    <dbReference type="NCBI Taxonomy" id="1447260"/>
    <lineage>
        <taxon>Bacteria</taxon>
        <taxon>Pseudomonadati</taxon>
        <taxon>Campylobacterota</taxon>
        <taxon>Epsilonproteobacteria</taxon>
        <taxon>Campylobacterales</taxon>
        <taxon>Arcobacteraceae</taxon>
        <taxon>Aliarcobacter</taxon>
    </lineage>
</organism>
<name>A0A837JBJ4_9BACT</name>
<dbReference type="PANTHER" id="PTHR21015">
    <property type="entry name" value="UDP-N-ACETYLGLUCOSAMINE--N-ACETYLMURAMYL-(PENTAPEPTIDE) PYROPHOSPHORYL-UNDECAPRENOL N-ACETYLGLUCOSAMINE TRANSFERASE 1"/>
    <property type="match status" value="1"/>
</dbReference>
<dbReference type="PANTHER" id="PTHR21015:SF22">
    <property type="entry name" value="GLYCOSYLTRANSFERASE"/>
    <property type="match status" value="1"/>
</dbReference>
<protein>
    <recommendedName>
        <fullName evidence="3">Glycosyl transferase family 28 C-terminal domain-containing protein</fullName>
    </recommendedName>
</protein>
<proteinExistence type="predicted"/>
<dbReference type="Gene3D" id="3.40.50.11190">
    <property type="match status" value="1"/>
</dbReference>
<sequence>MYGTKKQKMKKIVIVANASIEIGSGHIIRCLTIAENLRKNCFNVFFIMENLKGNLIEFVKKQNFEVIMRPINANLYIIDRYDLGYKEESYFRRFTKYIMVIDDLANRKHDCDILLDQSLVPNYLARYDSLVSNSCKKLLGPKYLVLRDEFTKIRKQRDIKSLDNILVFMGGTDPTKETLKVLKALESFSYLNVDIVVGVNNIEKNKIKDICESRNYNYHEQINYLSELMKKADLAIGAGGLTNWERIYVGLPSICTIVAENQKDGTTYAGDINICINLGWYENVKIITYKNILNKITLKQLQNISDKGLIITKTDISNIWIKSILELLDD</sequence>
<gene>
    <name evidence="4" type="ORF">AF77_07530</name>
</gene>
<dbReference type="InterPro" id="IPR020023">
    <property type="entry name" value="PseG"/>
</dbReference>
<dbReference type="Proteomes" id="UP000035462">
    <property type="component" value="Unassembled WGS sequence"/>
</dbReference>
<evidence type="ECO:0000256" key="2">
    <source>
        <dbReference type="PIRSR" id="PIRSR620023-2"/>
    </source>
</evidence>
<dbReference type="Pfam" id="PF04101">
    <property type="entry name" value="Glyco_tran_28_C"/>
    <property type="match status" value="1"/>
</dbReference>
<dbReference type="GO" id="GO:0016758">
    <property type="term" value="F:hexosyltransferase activity"/>
    <property type="evidence" value="ECO:0007669"/>
    <property type="project" value="InterPro"/>
</dbReference>
<evidence type="ECO:0000259" key="3">
    <source>
        <dbReference type="Pfam" id="PF04101"/>
    </source>
</evidence>
<reference evidence="4 5" key="1">
    <citation type="submission" date="2014-01" db="EMBL/GenBank/DDBJ databases">
        <title>Development of a Comparative Genomic Fingerprinting Assay for High Resolution Genotyping of Arcobacter butzleri.</title>
        <authorList>
            <person name="Webb A.L."/>
            <person name="Inglis G.D."/>
            <person name="Kruczkiewicz P."/>
            <person name="Selinger L.B."/>
            <person name="Taboada E.N."/>
        </authorList>
    </citation>
    <scope>NUCLEOTIDE SEQUENCE [LARGE SCALE GENOMIC DNA]</scope>
    <source>
        <strain evidence="4 5">L352</strain>
    </source>
</reference>
<evidence type="ECO:0000256" key="1">
    <source>
        <dbReference type="PIRSR" id="PIRSR620023-1"/>
    </source>
</evidence>
<feature type="active site" description="Proton acceptor" evidence="1">
    <location>
        <position position="26"/>
    </location>
</feature>
<evidence type="ECO:0000313" key="5">
    <source>
        <dbReference type="Proteomes" id="UP000035462"/>
    </source>
</evidence>